<name>A0AAD8LV62_9APIA</name>
<reference evidence="2" key="2">
    <citation type="submission" date="2023-05" db="EMBL/GenBank/DDBJ databases">
        <authorList>
            <person name="Schelkunov M.I."/>
        </authorList>
    </citation>
    <scope>NUCLEOTIDE SEQUENCE</scope>
    <source>
        <strain evidence="2">Hsosn_3</strain>
        <tissue evidence="2">Leaf</tissue>
    </source>
</reference>
<feature type="compositionally biased region" description="Basic and acidic residues" evidence="1">
    <location>
        <begin position="178"/>
        <end position="187"/>
    </location>
</feature>
<dbReference type="AlphaFoldDB" id="A0AAD8LV62"/>
<accession>A0AAD8LV62</accession>
<reference evidence="2" key="1">
    <citation type="submission" date="2023-02" db="EMBL/GenBank/DDBJ databases">
        <title>Genome of toxic invasive species Heracleum sosnowskyi carries increased number of genes despite the absence of recent whole-genome duplications.</title>
        <authorList>
            <person name="Schelkunov M."/>
            <person name="Shtratnikova V."/>
            <person name="Makarenko M."/>
            <person name="Klepikova A."/>
            <person name="Omelchenko D."/>
            <person name="Novikova G."/>
            <person name="Obukhova E."/>
            <person name="Bogdanov V."/>
            <person name="Penin A."/>
            <person name="Logacheva M."/>
        </authorList>
    </citation>
    <scope>NUCLEOTIDE SEQUENCE</scope>
    <source>
        <strain evidence="2">Hsosn_3</strain>
        <tissue evidence="2">Leaf</tissue>
    </source>
</reference>
<organism evidence="2 3">
    <name type="scientific">Heracleum sosnowskyi</name>
    <dbReference type="NCBI Taxonomy" id="360622"/>
    <lineage>
        <taxon>Eukaryota</taxon>
        <taxon>Viridiplantae</taxon>
        <taxon>Streptophyta</taxon>
        <taxon>Embryophyta</taxon>
        <taxon>Tracheophyta</taxon>
        <taxon>Spermatophyta</taxon>
        <taxon>Magnoliopsida</taxon>
        <taxon>eudicotyledons</taxon>
        <taxon>Gunneridae</taxon>
        <taxon>Pentapetalae</taxon>
        <taxon>asterids</taxon>
        <taxon>campanulids</taxon>
        <taxon>Apiales</taxon>
        <taxon>Apiaceae</taxon>
        <taxon>Apioideae</taxon>
        <taxon>apioid superclade</taxon>
        <taxon>Tordylieae</taxon>
        <taxon>Tordyliinae</taxon>
        <taxon>Heracleum</taxon>
    </lineage>
</organism>
<evidence type="ECO:0000313" key="2">
    <source>
        <dbReference type="EMBL" id="KAK1351720.1"/>
    </source>
</evidence>
<evidence type="ECO:0000313" key="3">
    <source>
        <dbReference type="Proteomes" id="UP001237642"/>
    </source>
</evidence>
<keyword evidence="3" id="KW-1185">Reference proteome</keyword>
<dbReference type="Proteomes" id="UP001237642">
    <property type="component" value="Unassembled WGS sequence"/>
</dbReference>
<dbReference type="PANTHER" id="PTHR31722">
    <property type="entry name" value="OS06G0675200 PROTEIN"/>
    <property type="match status" value="1"/>
</dbReference>
<protein>
    <submittedName>
        <fullName evidence="2">Mental retardation GTPase activating protein-like</fullName>
    </submittedName>
</protein>
<feature type="region of interest" description="Disordered" evidence="1">
    <location>
        <begin position="150"/>
        <end position="169"/>
    </location>
</feature>
<dbReference type="PANTHER" id="PTHR31722:SF2">
    <property type="entry name" value="DNA CROSS-LINK REPAIR 1 PROTEIN-LIKE"/>
    <property type="match status" value="1"/>
</dbReference>
<dbReference type="EMBL" id="JAUIZM010000027">
    <property type="protein sequence ID" value="KAK1351720.1"/>
    <property type="molecule type" value="Genomic_DNA"/>
</dbReference>
<comment type="caution">
    <text evidence="2">The sequence shown here is derived from an EMBL/GenBank/DDBJ whole genome shotgun (WGS) entry which is preliminary data.</text>
</comment>
<proteinExistence type="predicted"/>
<sequence length="237" mass="26901">MISFKTVEATSTSINPISSPRISFSTDSLDDDDFISVHPNSVVVKEKEKRKEKTRNVEFEFLSSDNQTMLSADELFFDGKLLPFWQTQQSEKIKKMSLKAEHKSEEAAKVEDINQVESKISWFLDDDPSPRPPKCNVLWKELLRLRKQRSSTLSPSSSSSSSSSISSLKSLDLPPIWEAKEGSGNKDKHAKRMKKGLERTRSASIRIRPVVSLPVCTQRRRSAVPPLFSFRKGKLEK</sequence>
<evidence type="ECO:0000256" key="1">
    <source>
        <dbReference type="SAM" id="MobiDB-lite"/>
    </source>
</evidence>
<gene>
    <name evidence="2" type="ORF">POM88_054003</name>
</gene>
<feature type="region of interest" description="Disordered" evidence="1">
    <location>
        <begin position="176"/>
        <end position="201"/>
    </location>
</feature>